<dbReference type="Proteomes" id="UP000704712">
    <property type="component" value="Unassembled WGS sequence"/>
</dbReference>
<name>A0A8S9U553_PHYIN</name>
<accession>A0A8S9U553</accession>
<protein>
    <submittedName>
        <fullName evidence="1">Uncharacterized protein</fullName>
    </submittedName>
</protein>
<organism evidence="1 2">
    <name type="scientific">Phytophthora infestans</name>
    <name type="common">Potato late blight agent</name>
    <name type="synonym">Botrytis infestans</name>
    <dbReference type="NCBI Taxonomy" id="4787"/>
    <lineage>
        <taxon>Eukaryota</taxon>
        <taxon>Sar</taxon>
        <taxon>Stramenopiles</taxon>
        <taxon>Oomycota</taxon>
        <taxon>Peronosporomycetes</taxon>
        <taxon>Peronosporales</taxon>
        <taxon>Peronosporaceae</taxon>
        <taxon>Phytophthora</taxon>
    </lineage>
</organism>
<sequence length="429" mass="48902">MKDRNDVSYLHLKWTEKETTKLIEVWSTVESSSKIRQPSKFGGIDAHIAALFSSRGSNNRSAGSVHAQRSRLYDAIRFIHRFDEMQAAHGGRLWFDLSKQERAKVRMSGQANNTSLLLTRGSFNTLDTHVRHAVVTKSIVDVKASVCSPENCHSCWSTTEVKSLVRSWVLFMKKTSNSVSRFVSESSAESATSYTPWNHSTASAWRKMKRIATSYLFIQDFDTRYAPAKWFELSDGAQNMWIDWNALPADFEDISRDIYDEIHKVDFPLSSLGKNLYTALPHNCSIPREISGDNSIVLKLDPPGPKLRTISPLLPDFNLTKSPKSTMQACDQHKACNDLYEKMERRQNKQFKRAIRCLRTDIEREIREGADVARAVLFERLGSPGDSGDATFVANLLDDQQRQLRDRFARFQRDETKVNLFNLSLGKHG</sequence>
<proteinExistence type="predicted"/>
<dbReference type="AlphaFoldDB" id="A0A8S9U553"/>
<reference evidence="1" key="1">
    <citation type="submission" date="2020-03" db="EMBL/GenBank/DDBJ databases">
        <title>Hybrid Assembly of Korean Phytophthora infestans isolates.</title>
        <authorList>
            <person name="Prokchorchik M."/>
            <person name="Lee Y."/>
            <person name="Seo J."/>
            <person name="Cho J.-H."/>
            <person name="Park Y.-E."/>
            <person name="Jang D.-C."/>
            <person name="Im J.-S."/>
            <person name="Choi J.-G."/>
            <person name="Park H.-J."/>
            <person name="Lee G.-B."/>
            <person name="Lee Y.-G."/>
            <person name="Hong S.-Y."/>
            <person name="Cho K."/>
            <person name="Sohn K.H."/>
        </authorList>
    </citation>
    <scope>NUCLEOTIDE SEQUENCE</scope>
    <source>
        <strain evidence="1">KR_2_A2</strain>
    </source>
</reference>
<dbReference type="EMBL" id="JAACNO010002027">
    <property type="protein sequence ID" value="KAF4136056.1"/>
    <property type="molecule type" value="Genomic_DNA"/>
</dbReference>
<gene>
    <name evidence="1" type="ORF">GN958_ATG14802</name>
</gene>
<comment type="caution">
    <text evidence="1">The sequence shown here is derived from an EMBL/GenBank/DDBJ whole genome shotgun (WGS) entry which is preliminary data.</text>
</comment>
<evidence type="ECO:0000313" key="2">
    <source>
        <dbReference type="Proteomes" id="UP000704712"/>
    </source>
</evidence>
<evidence type="ECO:0000313" key="1">
    <source>
        <dbReference type="EMBL" id="KAF4136056.1"/>
    </source>
</evidence>